<dbReference type="InterPro" id="IPR001304">
    <property type="entry name" value="C-type_lectin-like"/>
</dbReference>
<dbReference type="Ensembl" id="ENSDCDT00010049564.1">
    <property type="protein sequence ID" value="ENSDCDP00010039774.1"/>
    <property type="gene ID" value="ENSDCDG00010025504.1"/>
</dbReference>
<evidence type="ECO:0000256" key="5">
    <source>
        <dbReference type="ARBA" id="ARBA00022837"/>
    </source>
</evidence>
<dbReference type="GO" id="GO:0001503">
    <property type="term" value="P:ossification"/>
    <property type="evidence" value="ECO:0007669"/>
    <property type="project" value="TreeGrafter"/>
</dbReference>
<keyword evidence="6" id="KW-0176">Collagen</keyword>
<dbReference type="SUPFAM" id="SSF56436">
    <property type="entry name" value="C-type lectin-like"/>
    <property type="match status" value="1"/>
</dbReference>
<evidence type="ECO:0000259" key="10">
    <source>
        <dbReference type="PROSITE" id="PS50041"/>
    </source>
</evidence>
<dbReference type="AlphaFoldDB" id="A0AAY4D3U7"/>
<comment type="subcellular location">
    <subcellularLocation>
        <location evidence="1">Secreted</location>
    </subcellularLocation>
</comment>
<dbReference type="PROSITE" id="PS50041">
    <property type="entry name" value="C_TYPE_LECTIN_2"/>
    <property type="match status" value="1"/>
</dbReference>
<evidence type="ECO:0000313" key="11">
    <source>
        <dbReference type="Ensembl" id="ENSDCDP00010039774.1"/>
    </source>
</evidence>
<sequence>MLILTLFIKLLLTVLLLLPLIGADLQAPAELSCPAPAGVPGNNGLPGRDGRDGQEGRAGAPGPKGEKGDPGPKGEGPPGLKGPIGPEGQKGDTGAPGNGQMIVHIFIKVGMKYFVSNGWSDTFDAGLKICREAGGKLALPENNEESHTLKEMFSKITWINATDRKKEGSFVDSEGRALNFTKWKTGEPNNSNNEEHCVTVVDNGIWNDVPCDRKYFIVCEFNEVSL</sequence>
<evidence type="ECO:0000256" key="2">
    <source>
        <dbReference type="ARBA" id="ARBA00022525"/>
    </source>
</evidence>
<dbReference type="InterPro" id="IPR008160">
    <property type="entry name" value="Collagen"/>
</dbReference>
<evidence type="ECO:0000256" key="4">
    <source>
        <dbReference type="ARBA" id="ARBA00022734"/>
    </source>
</evidence>
<dbReference type="GO" id="GO:0005581">
    <property type="term" value="C:collagen trimer"/>
    <property type="evidence" value="ECO:0007669"/>
    <property type="project" value="UniProtKB-KW"/>
</dbReference>
<evidence type="ECO:0000256" key="3">
    <source>
        <dbReference type="ARBA" id="ARBA00022729"/>
    </source>
</evidence>
<dbReference type="GO" id="GO:0008083">
    <property type="term" value="F:growth factor activity"/>
    <property type="evidence" value="ECO:0007669"/>
    <property type="project" value="TreeGrafter"/>
</dbReference>
<dbReference type="Pfam" id="PF00059">
    <property type="entry name" value="Lectin_C"/>
    <property type="match status" value="1"/>
</dbReference>
<keyword evidence="4" id="KW-0430">Lectin</keyword>
<dbReference type="InterPro" id="IPR018378">
    <property type="entry name" value="C-type_lectin_CS"/>
</dbReference>
<evidence type="ECO:0000256" key="8">
    <source>
        <dbReference type="SAM" id="MobiDB-lite"/>
    </source>
</evidence>
<feature type="chain" id="PRO_5044323529" description="C-type lectin domain-containing protein" evidence="9">
    <location>
        <begin position="24"/>
        <end position="226"/>
    </location>
</feature>
<reference evidence="11" key="2">
    <citation type="submission" date="2025-08" db="UniProtKB">
        <authorList>
            <consortium name="Ensembl"/>
        </authorList>
    </citation>
    <scope>IDENTIFICATION</scope>
</reference>
<dbReference type="GO" id="GO:0005615">
    <property type="term" value="C:extracellular space"/>
    <property type="evidence" value="ECO:0007669"/>
    <property type="project" value="TreeGrafter"/>
</dbReference>
<dbReference type="GeneTree" id="ENSGT00940000154368"/>
<reference evidence="11" key="3">
    <citation type="submission" date="2025-09" db="UniProtKB">
        <authorList>
            <consortium name="Ensembl"/>
        </authorList>
    </citation>
    <scope>IDENTIFICATION</scope>
</reference>
<organism evidence="11 12">
    <name type="scientific">Denticeps clupeoides</name>
    <name type="common">denticle herring</name>
    <dbReference type="NCBI Taxonomy" id="299321"/>
    <lineage>
        <taxon>Eukaryota</taxon>
        <taxon>Metazoa</taxon>
        <taxon>Chordata</taxon>
        <taxon>Craniata</taxon>
        <taxon>Vertebrata</taxon>
        <taxon>Euteleostomi</taxon>
        <taxon>Actinopterygii</taxon>
        <taxon>Neopterygii</taxon>
        <taxon>Teleostei</taxon>
        <taxon>Clupei</taxon>
        <taxon>Clupeiformes</taxon>
        <taxon>Denticipitoidei</taxon>
        <taxon>Denticipitidae</taxon>
        <taxon>Denticeps</taxon>
    </lineage>
</organism>
<feature type="signal peptide" evidence="9">
    <location>
        <begin position="1"/>
        <end position="23"/>
    </location>
</feature>
<dbReference type="PANTHER" id="PTHR22799:SF1">
    <property type="entry name" value="C-TYPE LECTIN DOMAIN FAMILY 11 MEMBER A"/>
    <property type="match status" value="1"/>
</dbReference>
<reference evidence="11 12" key="1">
    <citation type="submission" date="2020-06" db="EMBL/GenBank/DDBJ databases">
        <authorList>
            <consortium name="Wellcome Sanger Institute Data Sharing"/>
        </authorList>
    </citation>
    <scope>NUCLEOTIDE SEQUENCE [LARGE SCALE GENOMIC DNA]</scope>
</reference>
<accession>A0AAY4D3U7</accession>
<feature type="domain" description="C-type lectin" evidence="10">
    <location>
        <begin position="113"/>
        <end position="220"/>
    </location>
</feature>
<dbReference type="Proteomes" id="UP000694580">
    <property type="component" value="Chromosome 20"/>
</dbReference>
<evidence type="ECO:0000313" key="12">
    <source>
        <dbReference type="Proteomes" id="UP000694580"/>
    </source>
</evidence>
<keyword evidence="7" id="KW-1015">Disulfide bond</keyword>
<keyword evidence="5" id="KW-0106">Calcium</keyword>
<dbReference type="SMART" id="SM00034">
    <property type="entry name" value="CLECT"/>
    <property type="match status" value="1"/>
</dbReference>
<protein>
    <recommendedName>
        <fullName evidence="10">C-type lectin domain-containing protein</fullName>
    </recommendedName>
</protein>
<evidence type="ECO:0000256" key="9">
    <source>
        <dbReference type="SAM" id="SignalP"/>
    </source>
</evidence>
<dbReference type="Pfam" id="PF01391">
    <property type="entry name" value="Collagen"/>
    <property type="match status" value="1"/>
</dbReference>
<dbReference type="InterPro" id="IPR051663">
    <property type="entry name" value="CLec_Tetranectin-domain"/>
</dbReference>
<evidence type="ECO:0000256" key="7">
    <source>
        <dbReference type="ARBA" id="ARBA00023157"/>
    </source>
</evidence>
<dbReference type="InterPro" id="IPR016186">
    <property type="entry name" value="C-type_lectin-like/link_sf"/>
</dbReference>
<dbReference type="Gene3D" id="3.10.100.10">
    <property type="entry name" value="Mannose-Binding Protein A, subunit A"/>
    <property type="match status" value="1"/>
</dbReference>
<keyword evidence="3 9" id="KW-0732">Signal</keyword>
<dbReference type="PANTHER" id="PTHR22799">
    <property type="entry name" value="TETRANECTIN-RELATED"/>
    <property type="match status" value="1"/>
</dbReference>
<keyword evidence="2" id="KW-0964">Secreted</keyword>
<proteinExistence type="predicted"/>
<keyword evidence="12" id="KW-1185">Reference proteome</keyword>
<dbReference type="PROSITE" id="PS00615">
    <property type="entry name" value="C_TYPE_LECTIN_1"/>
    <property type="match status" value="1"/>
</dbReference>
<evidence type="ECO:0000256" key="6">
    <source>
        <dbReference type="ARBA" id="ARBA00023119"/>
    </source>
</evidence>
<name>A0AAY4D3U7_9TELE</name>
<dbReference type="InterPro" id="IPR016187">
    <property type="entry name" value="CTDL_fold"/>
</dbReference>
<evidence type="ECO:0000256" key="1">
    <source>
        <dbReference type="ARBA" id="ARBA00004613"/>
    </source>
</evidence>
<feature type="region of interest" description="Disordered" evidence="8">
    <location>
        <begin position="37"/>
        <end position="96"/>
    </location>
</feature>
<dbReference type="GO" id="GO:0030246">
    <property type="term" value="F:carbohydrate binding"/>
    <property type="evidence" value="ECO:0007669"/>
    <property type="project" value="UniProtKB-KW"/>
</dbReference>